<dbReference type="Proteomes" id="UP000044071">
    <property type="component" value="Unassembled WGS sequence"/>
</dbReference>
<dbReference type="EMBL" id="CCSB01000002">
    <property type="protein sequence ID" value="CDZ77636.1"/>
    <property type="molecule type" value="Genomic_DNA"/>
</dbReference>
<evidence type="ECO:0000259" key="1">
    <source>
        <dbReference type="PROSITE" id="PS51664"/>
    </source>
</evidence>
<dbReference type="STRING" id="1034943.BN59_01920"/>
<dbReference type="PANTHER" id="PTHR37809">
    <property type="entry name" value="RIBOSOMAL PROTEIN S12 METHYLTHIOTRANSFERASE ACCESSORY FACTOR YCAO"/>
    <property type="match status" value="1"/>
</dbReference>
<dbReference type="AlphaFoldDB" id="A0A078KXC8"/>
<dbReference type="Gene3D" id="3.30.1330.230">
    <property type="match status" value="1"/>
</dbReference>
<organism evidence="2 3">
    <name type="scientific">Legionella massiliensis</name>
    <dbReference type="NCBI Taxonomy" id="1034943"/>
    <lineage>
        <taxon>Bacteria</taxon>
        <taxon>Pseudomonadati</taxon>
        <taxon>Pseudomonadota</taxon>
        <taxon>Gammaproteobacteria</taxon>
        <taxon>Legionellales</taxon>
        <taxon>Legionellaceae</taxon>
        <taxon>Legionella</taxon>
    </lineage>
</organism>
<dbReference type="PANTHER" id="PTHR37809:SF1">
    <property type="entry name" value="RIBOSOMAL PROTEIN S12 METHYLTHIOTRANSFERASE ACCESSORY FACTOR YCAO"/>
    <property type="match status" value="1"/>
</dbReference>
<sequence>MFDLGGTYRAVSPKETLDKIEPLLWDKFGISRVANITGLDVLNIPTYIAIRPGSKILSTSQGKGISHELAKISAIMESIESWHAERLSSPKLVGSYRVLKPSYNLVELEQLINGHFHLTADALYNLELSWVGGIELNSGREVYFPSSLIDLDSLILSSKRLGCFPGTSNGLASGNTYQEAVCHGLYEVIERHSWALAETAKAAYVDPSSIKAAHLLELFNIMQAHEIKFKICDLTSANGVPAYSATLFDLKGTRNLDFFSGAGAHLSSVVALSRAITEAVQSRLTMISGSRDDIYPANYKFKRKFYRNGFPKIEKLEPSYPFIETEIPANFEACIKDLLKRLKNQGFEQVIVYNHTRPELAIPVVHVIIPGMHFDWFKHKTQAYVPEYFC</sequence>
<gene>
    <name evidence="2" type="ORF">BN59_01920</name>
</gene>
<dbReference type="InterPro" id="IPR003776">
    <property type="entry name" value="YcaO-like_dom"/>
</dbReference>
<reference evidence="2 3" key="1">
    <citation type="submission" date="2014-06" db="EMBL/GenBank/DDBJ databases">
        <authorList>
            <person name="Urmite Genomes Urmite Genomes"/>
        </authorList>
    </citation>
    <scope>NUCLEOTIDE SEQUENCE [LARGE SCALE GENOMIC DNA]</scope>
</reference>
<dbReference type="Pfam" id="PF02624">
    <property type="entry name" value="YcaO"/>
    <property type="match status" value="1"/>
</dbReference>
<dbReference type="PROSITE" id="PS51664">
    <property type="entry name" value="YCAO"/>
    <property type="match status" value="1"/>
</dbReference>
<name>A0A078KXC8_9GAMM</name>
<keyword evidence="3" id="KW-1185">Reference proteome</keyword>
<evidence type="ECO:0000313" key="2">
    <source>
        <dbReference type="EMBL" id="CDZ77636.1"/>
    </source>
</evidence>
<proteinExistence type="predicted"/>
<evidence type="ECO:0000313" key="3">
    <source>
        <dbReference type="Proteomes" id="UP000044071"/>
    </source>
</evidence>
<protein>
    <submittedName>
        <fullName evidence="2">Putative methanogenesis marker protein 1</fullName>
    </submittedName>
</protein>
<feature type="domain" description="YcaO" evidence="1">
    <location>
        <begin position="62"/>
        <end position="390"/>
    </location>
</feature>
<accession>A0A078KXC8</accession>
<dbReference type="eggNOG" id="COG1944">
    <property type="taxonomic scope" value="Bacteria"/>
</dbReference>
<dbReference type="NCBIfam" id="TIGR00702">
    <property type="entry name" value="YcaO-type kinase domain"/>
    <property type="match status" value="1"/>
</dbReference>